<dbReference type="OrthoDB" id="8118727at2"/>
<evidence type="ECO:0008006" key="4">
    <source>
        <dbReference type="Google" id="ProtNLM"/>
    </source>
</evidence>
<feature type="compositionally biased region" description="Polar residues" evidence="1">
    <location>
        <begin position="51"/>
        <end position="62"/>
    </location>
</feature>
<dbReference type="EMBL" id="QOZG01000144">
    <property type="protein sequence ID" value="RCS21056.1"/>
    <property type="molecule type" value="Genomic_DNA"/>
</dbReference>
<dbReference type="InterPro" id="IPR008964">
    <property type="entry name" value="Invasin/intimin_cell_adhesion"/>
</dbReference>
<keyword evidence="3" id="KW-1185">Reference proteome</keyword>
<sequence length="91" mass="9015">LSVISLDGDPVTANTPHLVQATYRTADGQSIGTQPVTWTIDPPVTGVSIGPSPTTTGADGKTVTSIEYTGSGTATATVKASAGTTPDIGTL</sequence>
<dbReference type="SUPFAM" id="SSF49373">
    <property type="entry name" value="Invasin/intimin cell-adhesion fragments"/>
    <property type="match status" value="1"/>
</dbReference>
<dbReference type="Gene3D" id="2.60.40.10">
    <property type="entry name" value="Immunoglobulins"/>
    <property type="match status" value="1"/>
</dbReference>
<evidence type="ECO:0000313" key="3">
    <source>
        <dbReference type="Proteomes" id="UP000253420"/>
    </source>
</evidence>
<dbReference type="InterPro" id="IPR013783">
    <property type="entry name" value="Ig-like_fold"/>
</dbReference>
<feature type="region of interest" description="Disordered" evidence="1">
    <location>
        <begin position="33"/>
        <end position="62"/>
    </location>
</feature>
<dbReference type="RefSeq" id="WP_160113735.1">
    <property type="nucleotide sequence ID" value="NZ_QOZG01000144.1"/>
</dbReference>
<gene>
    <name evidence="2" type="ORF">DUT91_25305</name>
</gene>
<proteinExistence type="predicted"/>
<evidence type="ECO:0000256" key="1">
    <source>
        <dbReference type="SAM" id="MobiDB-lite"/>
    </source>
</evidence>
<comment type="caution">
    <text evidence="2">The sequence shown here is derived from an EMBL/GenBank/DDBJ whole genome shotgun (WGS) entry which is preliminary data.</text>
</comment>
<dbReference type="AlphaFoldDB" id="A0A368JVT4"/>
<feature type="non-terminal residue" evidence="2">
    <location>
        <position position="1"/>
    </location>
</feature>
<accession>A0A368JVT4</accession>
<feature type="non-terminal residue" evidence="2">
    <location>
        <position position="91"/>
    </location>
</feature>
<organism evidence="2 3">
    <name type="scientific">Phyllobacterium salinisoli</name>
    <dbReference type="NCBI Taxonomy" id="1899321"/>
    <lineage>
        <taxon>Bacteria</taxon>
        <taxon>Pseudomonadati</taxon>
        <taxon>Pseudomonadota</taxon>
        <taxon>Alphaproteobacteria</taxon>
        <taxon>Hyphomicrobiales</taxon>
        <taxon>Phyllobacteriaceae</taxon>
        <taxon>Phyllobacterium</taxon>
    </lineage>
</organism>
<reference evidence="2 3" key="1">
    <citation type="submission" date="2018-07" db="EMBL/GenBank/DDBJ databases">
        <title>The draft genome of Phyllobacterium salinisoli.</title>
        <authorList>
            <person name="Liu L."/>
            <person name="Li L."/>
            <person name="Zhang X."/>
            <person name="Liang L."/>
        </authorList>
    </citation>
    <scope>NUCLEOTIDE SEQUENCE [LARGE SCALE GENOMIC DNA]</scope>
    <source>
        <strain evidence="2 3">LLAN61</strain>
    </source>
</reference>
<name>A0A368JVT4_9HYPH</name>
<dbReference type="Proteomes" id="UP000253420">
    <property type="component" value="Unassembled WGS sequence"/>
</dbReference>
<protein>
    <recommendedName>
        <fullName evidence="4">Big-1 domain-containing protein</fullName>
    </recommendedName>
</protein>
<evidence type="ECO:0000313" key="2">
    <source>
        <dbReference type="EMBL" id="RCS21056.1"/>
    </source>
</evidence>